<keyword evidence="1" id="KW-0547">Nucleotide-binding</keyword>
<feature type="non-terminal residue" evidence="4">
    <location>
        <position position="1"/>
    </location>
</feature>
<dbReference type="SMART" id="SM00382">
    <property type="entry name" value="AAA"/>
    <property type="match status" value="1"/>
</dbReference>
<evidence type="ECO:0000313" key="4">
    <source>
        <dbReference type="EMBL" id="KKK88389.1"/>
    </source>
</evidence>
<keyword evidence="2" id="KW-0067">ATP-binding</keyword>
<dbReference type="GO" id="GO:0015421">
    <property type="term" value="F:ABC-type oligopeptide transporter activity"/>
    <property type="evidence" value="ECO:0007669"/>
    <property type="project" value="TreeGrafter"/>
</dbReference>
<organism evidence="4">
    <name type="scientific">marine sediment metagenome</name>
    <dbReference type="NCBI Taxonomy" id="412755"/>
    <lineage>
        <taxon>unclassified sequences</taxon>
        <taxon>metagenomes</taxon>
        <taxon>ecological metagenomes</taxon>
    </lineage>
</organism>
<dbReference type="GO" id="GO:0016887">
    <property type="term" value="F:ATP hydrolysis activity"/>
    <property type="evidence" value="ECO:0007669"/>
    <property type="project" value="InterPro"/>
</dbReference>
<evidence type="ECO:0000259" key="3">
    <source>
        <dbReference type="PROSITE" id="PS50893"/>
    </source>
</evidence>
<dbReference type="GO" id="GO:0005524">
    <property type="term" value="F:ATP binding"/>
    <property type="evidence" value="ECO:0007669"/>
    <property type="project" value="UniProtKB-KW"/>
</dbReference>
<accession>A0A0F9BCP9</accession>
<dbReference type="PROSITE" id="PS00211">
    <property type="entry name" value="ABC_TRANSPORTER_1"/>
    <property type="match status" value="1"/>
</dbReference>
<dbReference type="InterPro" id="IPR003439">
    <property type="entry name" value="ABC_transporter-like_ATP-bd"/>
</dbReference>
<name>A0A0F9BCP9_9ZZZZ</name>
<dbReference type="PROSITE" id="PS50893">
    <property type="entry name" value="ABC_TRANSPORTER_2"/>
    <property type="match status" value="1"/>
</dbReference>
<dbReference type="Gene3D" id="3.40.50.300">
    <property type="entry name" value="P-loop containing nucleotide triphosphate hydrolases"/>
    <property type="match status" value="1"/>
</dbReference>
<sequence>QGTILGVVGPPGSGKSTLLSLIPRLYDVSRGAIKINGTNIRSMEIGELRSQISFMSQESFLFAKTIRENIIFEKEQGIDDIFIYAVKSASLYNTINTFPDRFETIVGEKGIILSGGQKQRVALARVLFNDSSFFILDDPISQVDLETGNKIIQAIKKMAGERTIIIVSHRLSAVCFADQIIVLDGGQIVESGAHTHLIKNDGYYAKIFHLQEIEEEFREI</sequence>
<dbReference type="InterPro" id="IPR017871">
    <property type="entry name" value="ABC_transporter-like_CS"/>
</dbReference>
<dbReference type="InterPro" id="IPR027417">
    <property type="entry name" value="P-loop_NTPase"/>
</dbReference>
<reference evidence="4" key="1">
    <citation type="journal article" date="2015" name="Nature">
        <title>Complex archaea that bridge the gap between prokaryotes and eukaryotes.</title>
        <authorList>
            <person name="Spang A."/>
            <person name="Saw J.H."/>
            <person name="Jorgensen S.L."/>
            <person name="Zaremba-Niedzwiedzka K."/>
            <person name="Martijn J."/>
            <person name="Lind A.E."/>
            <person name="van Eijk R."/>
            <person name="Schleper C."/>
            <person name="Guy L."/>
            <person name="Ettema T.J."/>
        </authorList>
    </citation>
    <scope>NUCLEOTIDE SEQUENCE</scope>
</reference>
<dbReference type="EMBL" id="LAZR01049973">
    <property type="protein sequence ID" value="KKK88389.1"/>
    <property type="molecule type" value="Genomic_DNA"/>
</dbReference>
<dbReference type="PANTHER" id="PTHR43394">
    <property type="entry name" value="ATP-DEPENDENT PERMEASE MDL1, MITOCHONDRIAL"/>
    <property type="match status" value="1"/>
</dbReference>
<protein>
    <recommendedName>
        <fullName evidence="3">ABC transporter domain-containing protein</fullName>
    </recommendedName>
</protein>
<dbReference type="AlphaFoldDB" id="A0A0F9BCP9"/>
<dbReference type="InterPro" id="IPR039421">
    <property type="entry name" value="Type_1_exporter"/>
</dbReference>
<gene>
    <name evidence="4" type="ORF">LCGC14_2743670</name>
</gene>
<evidence type="ECO:0000256" key="1">
    <source>
        <dbReference type="ARBA" id="ARBA00022741"/>
    </source>
</evidence>
<evidence type="ECO:0000256" key="2">
    <source>
        <dbReference type="ARBA" id="ARBA00022840"/>
    </source>
</evidence>
<dbReference type="Pfam" id="PF00005">
    <property type="entry name" value="ABC_tran"/>
    <property type="match status" value="1"/>
</dbReference>
<dbReference type="SUPFAM" id="SSF52540">
    <property type="entry name" value="P-loop containing nucleoside triphosphate hydrolases"/>
    <property type="match status" value="1"/>
</dbReference>
<comment type="caution">
    <text evidence="4">The sequence shown here is derived from an EMBL/GenBank/DDBJ whole genome shotgun (WGS) entry which is preliminary data.</text>
</comment>
<dbReference type="PANTHER" id="PTHR43394:SF1">
    <property type="entry name" value="ATP-BINDING CASSETTE SUB-FAMILY B MEMBER 10, MITOCHONDRIAL"/>
    <property type="match status" value="1"/>
</dbReference>
<feature type="domain" description="ABC transporter" evidence="3">
    <location>
        <begin position="1"/>
        <end position="210"/>
    </location>
</feature>
<dbReference type="InterPro" id="IPR003593">
    <property type="entry name" value="AAA+_ATPase"/>
</dbReference>
<proteinExistence type="predicted"/>